<dbReference type="RefSeq" id="WP_307327114.1">
    <property type="nucleotide sequence ID" value="NZ_JAUSUG010000013.1"/>
</dbReference>
<protein>
    <recommendedName>
        <fullName evidence="2">Copper homeostasis protein cutC homolog</fullName>
    </recommendedName>
</protein>
<dbReference type="Gene3D" id="3.20.20.380">
    <property type="entry name" value="Copper homeostasis (CutC) domain"/>
    <property type="match status" value="1"/>
</dbReference>
<name>A0ABT9ZXC2_9BACI</name>
<dbReference type="SUPFAM" id="SSF110395">
    <property type="entry name" value="CutC-like"/>
    <property type="match status" value="1"/>
</dbReference>
<dbReference type="PANTHER" id="PTHR12598">
    <property type="entry name" value="COPPER HOMEOSTASIS PROTEIN CUTC"/>
    <property type="match status" value="1"/>
</dbReference>
<sequence length="229" mass="24994">MIEIIVLDKESAIQAEEAGASRLELVSSINSGGLTPTRKTIAEVCSSVSISVYIMIRPHSNNFVYSPLDKLEIFEGISVVKEEAAAGIVFGALTMDNKLDEILLSEVVNKVGDLPITFHRAIDEAKDPIELYSQLINYPNIKRVLTSGGKPVASEGIDYLKRLIDIQKEKNGPIVMPGSGINIDTLPMLHASLNASEYHIGSGARVSRNYNERVDAENVRNMIEIISGK</sequence>
<dbReference type="Proteomes" id="UP001230005">
    <property type="component" value="Unassembled WGS sequence"/>
</dbReference>
<evidence type="ECO:0000256" key="1">
    <source>
        <dbReference type="ARBA" id="ARBA00007768"/>
    </source>
</evidence>
<proteinExistence type="inferred from homology"/>
<comment type="similarity">
    <text evidence="1">Belongs to the CutC family.</text>
</comment>
<evidence type="ECO:0000256" key="2">
    <source>
        <dbReference type="ARBA" id="ARBA00019014"/>
    </source>
</evidence>
<gene>
    <name evidence="3" type="ORF">J2S74_003258</name>
</gene>
<keyword evidence="4" id="KW-1185">Reference proteome</keyword>
<dbReference type="Pfam" id="PF03932">
    <property type="entry name" value="CutC"/>
    <property type="match status" value="1"/>
</dbReference>
<evidence type="ECO:0000313" key="4">
    <source>
        <dbReference type="Proteomes" id="UP001230005"/>
    </source>
</evidence>
<dbReference type="InterPro" id="IPR036822">
    <property type="entry name" value="CutC-like_dom_sf"/>
</dbReference>
<comment type="caution">
    <text evidence="3">The sequence shown here is derived from an EMBL/GenBank/DDBJ whole genome shotgun (WGS) entry which is preliminary data.</text>
</comment>
<reference evidence="3 4" key="1">
    <citation type="submission" date="2023-07" db="EMBL/GenBank/DDBJ databases">
        <title>Genomic Encyclopedia of Type Strains, Phase IV (KMG-IV): sequencing the most valuable type-strain genomes for metagenomic binning, comparative biology and taxonomic classification.</title>
        <authorList>
            <person name="Goeker M."/>
        </authorList>
    </citation>
    <scope>NUCLEOTIDE SEQUENCE [LARGE SCALE GENOMIC DNA]</scope>
    <source>
        <strain evidence="3 4">DSM 9768</strain>
    </source>
</reference>
<dbReference type="PANTHER" id="PTHR12598:SF0">
    <property type="entry name" value="COPPER HOMEOSTASIS PROTEIN CUTC HOMOLOG"/>
    <property type="match status" value="1"/>
</dbReference>
<dbReference type="InterPro" id="IPR005627">
    <property type="entry name" value="CutC-like"/>
</dbReference>
<evidence type="ECO:0000313" key="3">
    <source>
        <dbReference type="EMBL" id="MDQ0255874.1"/>
    </source>
</evidence>
<dbReference type="EMBL" id="JAUSUG010000013">
    <property type="protein sequence ID" value="MDQ0255874.1"/>
    <property type="molecule type" value="Genomic_DNA"/>
</dbReference>
<organism evidence="3 4">
    <name type="scientific">Evansella vedderi</name>
    <dbReference type="NCBI Taxonomy" id="38282"/>
    <lineage>
        <taxon>Bacteria</taxon>
        <taxon>Bacillati</taxon>
        <taxon>Bacillota</taxon>
        <taxon>Bacilli</taxon>
        <taxon>Bacillales</taxon>
        <taxon>Bacillaceae</taxon>
        <taxon>Evansella</taxon>
    </lineage>
</organism>
<accession>A0ABT9ZXC2</accession>